<dbReference type="Proteomes" id="UP000807342">
    <property type="component" value="Unassembled WGS sequence"/>
</dbReference>
<evidence type="ECO:0000313" key="3">
    <source>
        <dbReference type="Proteomes" id="UP000807342"/>
    </source>
</evidence>
<dbReference type="Pfam" id="PF12937">
    <property type="entry name" value="F-box-like"/>
    <property type="match status" value="1"/>
</dbReference>
<gene>
    <name evidence="2" type="ORF">P691DRAFT_804490</name>
</gene>
<dbReference type="OrthoDB" id="3022179at2759"/>
<evidence type="ECO:0000259" key="1">
    <source>
        <dbReference type="PROSITE" id="PS50181"/>
    </source>
</evidence>
<dbReference type="AlphaFoldDB" id="A0A9P5X9J1"/>
<evidence type="ECO:0000313" key="2">
    <source>
        <dbReference type="EMBL" id="KAF9446204.1"/>
    </source>
</evidence>
<accession>A0A9P5X9J1</accession>
<name>A0A9P5X9J1_9AGAR</name>
<reference evidence="2" key="1">
    <citation type="submission" date="2020-11" db="EMBL/GenBank/DDBJ databases">
        <authorList>
            <consortium name="DOE Joint Genome Institute"/>
            <person name="Ahrendt S."/>
            <person name="Riley R."/>
            <person name="Andreopoulos W."/>
            <person name="Labutti K."/>
            <person name="Pangilinan J."/>
            <person name="Ruiz-Duenas F.J."/>
            <person name="Barrasa J.M."/>
            <person name="Sanchez-Garcia M."/>
            <person name="Camarero S."/>
            <person name="Miyauchi S."/>
            <person name="Serrano A."/>
            <person name="Linde D."/>
            <person name="Babiker R."/>
            <person name="Drula E."/>
            <person name="Ayuso-Fernandez I."/>
            <person name="Pacheco R."/>
            <person name="Padilla G."/>
            <person name="Ferreira P."/>
            <person name="Barriuso J."/>
            <person name="Kellner H."/>
            <person name="Castanera R."/>
            <person name="Alfaro M."/>
            <person name="Ramirez L."/>
            <person name="Pisabarro A.G."/>
            <person name="Kuo A."/>
            <person name="Tritt A."/>
            <person name="Lipzen A."/>
            <person name="He G."/>
            <person name="Yan M."/>
            <person name="Ng V."/>
            <person name="Cullen D."/>
            <person name="Martin F."/>
            <person name="Rosso M.-N."/>
            <person name="Henrissat B."/>
            <person name="Hibbett D."/>
            <person name="Martinez A.T."/>
            <person name="Grigoriev I.V."/>
        </authorList>
    </citation>
    <scope>NUCLEOTIDE SEQUENCE</scope>
    <source>
        <strain evidence="2">MF-IS2</strain>
    </source>
</reference>
<feature type="domain" description="F-box" evidence="1">
    <location>
        <begin position="1"/>
        <end position="45"/>
    </location>
</feature>
<dbReference type="SUPFAM" id="SSF81383">
    <property type="entry name" value="F-box domain"/>
    <property type="match status" value="1"/>
</dbReference>
<protein>
    <recommendedName>
        <fullName evidence="1">F-box domain-containing protein</fullName>
    </recommendedName>
</protein>
<dbReference type="InterPro" id="IPR001810">
    <property type="entry name" value="F-box_dom"/>
</dbReference>
<dbReference type="EMBL" id="MU151258">
    <property type="protein sequence ID" value="KAF9446204.1"/>
    <property type="molecule type" value="Genomic_DNA"/>
</dbReference>
<dbReference type="InterPro" id="IPR036047">
    <property type="entry name" value="F-box-like_dom_sf"/>
</dbReference>
<dbReference type="PROSITE" id="PS50181">
    <property type="entry name" value="FBOX"/>
    <property type="match status" value="1"/>
</dbReference>
<proteinExistence type="predicted"/>
<comment type="caution">
    <text evidence="2">The sequence shown here is derived from an EMBL/GenBank/DDBJ whole genome shotgun (WGS) entry which is preliminary data.</text>
</comment>
<organism evidence="2 3">
    <name type="scientific">Macrolepiota fuliginosa MF-IS2</name>
    <dbReference type="NCBI Taxonomy" id="1400762"/>
    <lineage>
        <taxon>Eukaryota</taxon>
        <taxon>Fungi</taxon>
        <taxon>Dikarya</taxon>
        <taxon>Basidiomycota</taxon>
        <taxon>Agaricomycotina</taxon>
        <taxon>Agaricomycetes</taxon>
        <taxon>Agaricomycetidae</taxon>
        <taxon>Agaricales</taxon>
        <taxon>Agaricineae</taxon>
        <taxon>Agaricaceae</taxon>
        <taxon>Macrolepiota</taxon>
    </lineage>
</organism>
<sequence>MNTILPPELLIKILLRLNSIELTRVSYVCRLWKTIVETDPCLARACFKQPSPHYYDEGCEPILFRDPTENTRVRFHPAMHRISYRMGDSITTVQLRNPSNDDDICRTPLVNLPLQTDYATVPATTDLDIEVIPAENNKRRSCSGLPGITITVSNPAGIRLGDIFSSIVKEATELCDLVAYASRGVCYQRMQPSLTFHKKAEILGKHKSYTGISGAVVEAGRIKAQVCTVP</sequence>
<dbReference type="Gene3D" id="1.20.1280.50">
    <property type="match status" value="1"/>
</dbReference>
<dbReference type="SMART" id="SM00256">
    <property type="entry name" value="FBOX"/>
    <property type="match status" value="1"/>
</dbReference>
<keyword evidence="3" id="KW-1185">Reference proteome</keyword>